<keyword evidence="2" id="KW-1185">Reference proteome</keyword>
<gene>
    <name evidence="1" type="ordered locus">Nwat_2371</name>
</gene>
<dbReference type="STRING" id="105559.Nwat_2371"/>
<dbReference type="Proteomes" id="UP000000393">
    <property type="component" value="Chromosome"/>
</dbReference>
<dbReference type="HOGENOM" id="CLU_939510_0_0_6"/>
<dbReference type="AlphaFoldDB" id="D8K952"/>
<dbReference type="EMBL" id="CP002086">
    <property type="protein sequence ID" value="ADJ29195.1"/>
    <property type="molecule type" value="Genomic_DNA"/>
</dbReference>
<sequence length="300" mass="34782">MKLFMQGLRRSGTTIVYDVLSQDRRLDLYYEPFAAGKIGELGGGSGVQETDFMVKHRQVKQAFIASYPESVDMTALNYGAPRAPGLELQKELPQFCRDYLRFMVERREHSVIKFTRMYRKVEELAALAPQARFVLLVRHPQQVVASYLYGRGQRRLGQLASREQFFTIRDQFNAWKFREFFEGIIAQQGRPELADAPNWIRCLVLWKYTFDHAYHDGRAAFGEAFRVLRHEELCAHPRDTVIQLYQHMGLPVSEEVVAWAEAHVRENDKACYQDDPRWLAAYETLGLVESLKAAGYDSCR</sequence>
<name>D8K952_NITWC</name>
<accession>D8K952</accession>
<evidence type="ECO:0008006" key="3">
    <source>
        <dbReference type="Google" id="ProtNLM"/>
    </source>
</evidence>
<reference evidence="1 2" key="1">
    <citation type="submission" date="2010-06" db="EMBL/GenBank/DDBJ databases">
        <title>Complete sequence of chromosome of Nitrosococcus watsoni C-113.</title>
        <authorList>
            <consortium name="US DOE Joint Genome Institute"/>
            <person name="Lucas S."/>
            <person name="Copeland A."/>
            <person name="Lapidus A."/>
            <person name="Cheng J.-F."/>
            <person name="Bruce D."/>
            <person name="Goodwin L."/>
            <person name="Pitluck S."/>
            <person name="Malfatti S.A."/>
            <person name="Chain P.S.G."/>
            <person name="Land M."/>
            <person name="Hauser L."/>
            <person name="Kyrpides N."/>
            <person name="Ivanova N."/>
            <person name="Cambell M.A."/>
            <person name="Heidelberg J.F."/>
            <person name="Klotz M.G."/>
            <person name="Woyke T."/>
        </authorList>
    </citation>
    <scope>NUCLEOTIDE SEQUENCE [LARGE SCALE GENOMIC DNA]</scope>
    <source>
        <strain evidence="1 2">C-113</strain>
    </source>
</reference>
<dbReference type="RefSeq" id="WP_013221266.1">
    <property type="nucleotide sequence ID" value="NC_014315.1"/>
</dbReference>
<dbReference type="Gene3D" id="3.40.50.300">
    <property type="entry name" value="P-loop containing nucleotide triphosphate hydrolases"/>
    <property type="match status" value="1"/>
</dbReference>
<protein>
    <recommendedName>
        <fullName evidence="3">Sulfotransferase</fullName>
    </recommendedName>
</protein>
<proteinExistence type="predicted"/>
<dbReference type="SUPFAM" id="SSF52540">
    <property type="entry name" value="P-loop containing nucleoside triphosphate hydrolases"/>
    <property type="match status" value="1"/>
</dbReference>
<dbReference type="OrthoDB" id="9815894at2"/>
<evidence type="ECO:0000313" key="2">
    <source>
        <dbReference type="Proteomes" id="UP000000393"/>
    </source>
</evidence>
<evidence type="ECO:0000313" key="1">
    <source>
        <dbReference type="EMBL" id="ADJ29195.1"/>
    </source>
</evidence>
<dbReference type="eggNOG" id="ENOG502ZI74">
    <property type="taxonomic scope" value="Bacteria"/>
</dbReference>
<dbReference type="Pfam" id="PF13469">
    <property type="entry name" value="Sulfotransfer_3"/>
    <property type="match status" value="1"/>
</dbReference>
<dbReference type="InterPro" id="IPR027417">
    <property type="entry name" value="P-loop_NTPase"/>
</dbReference>
<dbReference type="KEGG" id="nwa:Nwat_2371"/>
<organism evidence="1 2">
    <name type="scientific">Nitrosococcus watsoni (strain C-113)</name>
    <dbReference type="NCBI Taxonomy" id="105559"/>
    <lineage>
        <taxon>Bacteria</taxon>
        <taxon>Pseudomonadati</taxon>
        <taxon>Pseudomonadota</taxon>
        <taxon>Gammaproteobacteria</taxon>
        <taxon>Chromatiales</taxon>
        <taxon>Chromatiaceae</taxon>
        <taxon>Nitrosococcus</taxon>
    </lineage>
</organism>